<feature type="transmembrane region" description="Helical" evidence="2">
    <location>
        <begin position="171"/>
        <end position="194"/>
    </location>
</feature>
<reference evidence="4" key="1">
    <citation type="submission" date="2019-06" db="EMBL/GenBank/DDBJ databases">
        <authorList>
            <person name="Zheng W."/>
        </authorList>
    </citation>
    <scope>NUCLEOTIDE SEQUENCE</scope>
    <source>
        <strain evidence="4">QDHG01</strain>
    </source>
</reference>
<protein>
    <recommendedName>
        <fullName evidence="3">RING-type domain-containing protein</fullName>
    </recommendedName>
</protein>
<feature type="transmembrane region" description="Helical" evidence="2">
    <location>
        <begin position="316"/>
        <end position="336"/>
    </location>
</feature>
<keyword evidence="2" id="KW-0812">Transmembrane</keyword>
<proteinExistence type="predicted"/>
<comment type="caution">
    <text evidence="4">The sequence shown here is derived from an EMBL/GenBank/DDBJ whole genome shotgun (WGS) entry which is preliminary data.</text>
</comment>
<dbReference type="InterPro" id="IPR001841">
    <property type="entry name" value="Znf_RING"/>
</dbReference>
<keyword evidence="5" id="KW-1185">Reference proteome</keyword>
<evidence type="ECO:0000313" key="4">
    <source>
        <dbReference type="EMBL" id="TNV80759.1"/>
    </source>
</evidence>
<feature type="transmembrane region" description="Helical" evidence="2">
    <location>
        <begin position="214"/>
        <end position="235"/>
    </location>
</feature>
<dbReference type="OrthoDB" id="295927at2759"/>
<dbReference type="GO" id="GO:0008270">
    <property type="term" value="F:zinc ion binding"/>
    <property type="evidence" value="ECO:0007669"/>
    <property type="project" value="UniProtKB-KW"/>
</dbReference>
<keyword evidence="1" id="KW-0479">Metal-binding</keyword>
<keyword evidence="2" id="KW-0472">Membrane</keyword>
<dbReference type="Proteomes" id="UP000785679">
    <property type="component" value="Unassembled WGS sequence"/>
</dbReference>
<evidence type="ECO:0000256" key="1">
    <source>
        <dbReference type="PROSITE-ProRule" id="PRU00175"/>
    </source>
</evidence>
<organism evidence="4 5">
    <name type="scientific">Halteria grandinella</name>
    <dbReference type="NCBI Taxonomy" id="5974"/>
    <lineage>
        <taxon>Eukaryota</taxon>
        <taxon>Sar</taxon>
        <taxon>Alveolata</taxon>
        <taxon>Ciliophora</taxon>
        <taxon>Intramacronucleata</taxon>
        <taxon>Spirotrichea</taxon>
        <taxon>Stichotrichia</taxon>
        <taxon>Sporadotrichida</taxon>
        <taxon>Halteriidae</taxon>
        <taxon>Halteria</taxon>
    </lineage>
</organism>
<keyword evidence="2" id="KW-1133">Transmembrane helix</keyword>
<sequence>MCSLCSNLVRHPTCCSSCKQHFCRLCLSRHLIQHGDRCPECFKSNFKATDLSRNLLHMLYKIKISCKNEACEEVVGYEDIERHEAQCGKCAECKVRCGKCQGLYNPGEEPHKCEISTAVLNVKPEISGRRIIESDSEGGEWFEAQQRRLNGRYCTRVSYELKEISQCCLPVTFLFVLIDFLFQNAMIIMFFIYYNSQEVSFVNSEANRAFKSFIYIYLAATFTPKLILITCTRAFSNYDRSRCFKFLQFLWLIFTCAISADYFWVVFGYSFQRFRYAHKENLMGTVCFIKLTQAVIQVTFLTIMGINQFDSPIKRATGALSAAQIAFNGIFVLINMHQS</sequence>
<keyword evidence="1" id="KW-0862">Zinc</keyword>
<evidence type="ECO:0000313" key="5">
    <source>
        <dbReference type="Proteomes" id="UP000785679"/>
    </source>
</evidence>
<keyword evidence="1" id="KW-0863">Zinc-finger</keyword>
<dbReference type="Gene3D" id="3.30.40.10">
    <property type="entry name" value="Zinc/RING finger domain, C3HC4 (zinc finger)"/>
    <property type="match status" value="1"/>
</dbReference>
<dbReference type="PROSITE" id="PS50089">
    <property type="entry name" value="ZF_RING_2"/>
    <property type="match status" value="1"/>
</dbReference>
<name>A0A8J8NU49_HALGN</name>
<gene>
    <name evidence="4" type="ORF">FGO68_gene14329</name>
</gene>
<accession>A0A8J8NU49</accession>
<dbReference type="SUPFAM" id="SSF57850">
    <property type="entry name" value="RING/U-box"/>
    <property type="match status" value="1"/>
</dbReference>
<dbReference type="InterPro" id="IPR013083">
    <property type="entry name" value="Znf_RING/FYVE/PHD"/>
</dbReference>
<feature type="transmembrane region" description="Helical" evidence="2">
    <location>
        <begin position="247"/>
        <end position="270"/>
    </location>
</feature>
<dbReference type="AlphaFoldDB" id="A0A8J8NU49"/>
<evidence type="ECO:0000259" key="3">
    <source>
        <dbReference type="PROSITE" id="PS50089"/>
    </source>
</evidence>
<feature type="domain" description="RING-type" evidence="3">
    <location>
        <begin position="2"/>
        <end position="41"/>
    </location>
</feature>
<dbReference type="EMBL" id="RRYP01007068">
    <property type="protein sequence ID" value="TNV80759.1"/>
    <property type="molecule type" value="Genomic_DNA"/>
</dbReference>
<feature type="transmembrane region" description="Helical" evidence="2">
    <location>
        <begin position="282"/>
        <end position="304"/>
    </location>
</feature>
<evidence type="ECO:0000256" key="2">
    <source>
        <dbReference type="SAM" id="Phobius"/>
    </source>
</evidence>